<feature type="transmembrane region" description="Helical" evidence="1">
    <location>
        <begin position="533"/>
        <end position="554"/>
    </location>
</feature>
<feature type="transmembrane region" description="Helical" evidence="1">
    <location>
        <begin position="437"/>
        <end position="459"/>
    </location>
</feature>
<comment type="caution">
    <text evidence="2">The sequence shown here is derived from an EMBL/GenBank/DDBJ whole genome shotgun (WGS) entry which is preliminary data.</text>
</comment>
<evidence type="ECO:0000256" key="1">
    <source>
        <dbReference type="SAM" id="Phobius"/>
    </source>
</evidence>
<name>H0E1Z2_9ACTN</name>
<organism evidence="2 3">
    <name type="scientific">Patulibacter medicamentivorans</name>
    <dbReference type="NCBI Taxonomy" id="1097667"/>
    <lineage>
        <taxon>Bacteria</taxon>
        <taxon>Bacillati</taxon>
        <taxon>Actinomycetota</taxon>
        <taxon>Thermoleophilia</taxon>
        <taxon>Solirubrobacterales</taxon>
        <taxon>Patulibacteraceae</taxon>
        <taxon>Patulibacter</taxon>
    </lineage>
</organism>
<reference evidence="2 3" key="1">
    <citation type="journal article" date="2013" name="Biodegradation">
        <title>Quantitative proteomic analysis of ibuprofen-degrading Patulibacter sp. strain I11.</title>
        <authorList>
            <person name="Almeida B."/>
            <person name="Kjeldal H."/>
            <person name="Lolas I."/>
            <person name="Knudsen A.D."/>
            <person name="Carvalho G."/>
            <person name="Nielsen K.L."/>
            <person name="Barreto Crespo M.T."/>
            <person name="Stensballe A."/>
            <person name="Nielsen J.L."/>
        </authorList>
    </citation>
    <scope>NUCLEOTIDE SEQUENCE [LARGE SCALE GENOMIC DNA]</scope>
    <source>
        <strain evidence="2 3">I11</strain>
    </source>
</reference>
<keyword evidence="1" id="KW-1133">Transmembrane helix</keyword>
<evidence type="ECO:0000313" key="3">
    <source>
        <dbReference type="Proteomes" id="UP000005143"/>
    </source>
</evidence>
<dbReference type="EMBL" id="AGUD01000035">
    <property type="protein sequence ID" value="EHN12300.1"/>
    <property type="molecule type" value="Genomic_DNA"/>
</dbReference>
<accession>H0E1Z2</accession>
<protein>
    <submittedName>
        <fullName evidence="2">Permeases of the major facilitator superfamily</fullName>
    </submittedName>
</protein>
<dbReference type="AlphaFoldDB" id="H0E1Z2"/>
<feature type="transmembrane region" description="Helical" evidence="1">
    <location>
        <begin position="211"/>
        <end position="232"/>
    </location>
</feature>
<dbReference type="Proteomes" id="UP000005143">
    <property type="component" value="Unassembled WGS sequence"/>
</dbReference>
<sequence>MALLALALAAAASLQPLRPLGAAAVAVLLGTLGHGLVGSATGGLPGPARAGLALGVAFTGLAVGYQALADSGGFSPPTVALVALVAIALVTRTARGRGRRIASGPLLLLALLGAGAATLPAYAFDLGGRDAGYYVMGSERLRHEGGLKLPIDPDVRQGLERFGGGALGIDRQRPFPGLFVTSGGAVIPHGYHVTPAAMAAGASATGGGGQWVVTLAGAVLVLLVGAAASLLVRPGDRGVALGAAMALMATNAALIYFSRYPMTEVPSGVVLLTAAIATALAIRDGGRRAALLAGLALGAAPLVRPDAWPLIAVAPIAALLLARSGRRDALWFAVGLTPPLVYATVRGLTLTRGYTDETIGHVLGGIDGSWLVAGIAGAVLAACAACAVLGARGLPRAGGRLERQILRLLARVPAVPLAALLVLAGLVLAVAPPTLGLRIFGTYATAPGLVLAGGGLAALVLGRGLRTWREAAAIAPLLLLAAIALGLVARDPQVLIPDQYWTARRYLPLALPLTAVLGGTMVALAWRGRRGRPGGTAVAAIAVLLAVAAAAVGLRDARPAITTTEFDGVPAALDALDRQLTGRDPLILVGPNQRAWASVAPSLAIRSGRAVTMLGNGALERFRDRAMLDDPRLTQWLTTVAARRPIYLLTAGLGLAAIHLDTRRFVAISAGSTDLYVRQVDHRVGGPPRGSDVQADTITVWRIVPVGVAGR</sequence>
<feature type="transmembrane region" description="Helical" evidence="1">
    <location>
        <begin position="74"/>
        <end position="94"/>
    </location>
</feature>
<feature type="transmembrane region" description="Helical" evidence="1">
    <location>
        <begin position="106"/>
        <end position="124"/>
    </location>
</feature>
<keyword evidence="1" id="KW-0812">Transmembrane</keyword>
<evidence type="ECO:0000313" key="2">
    <source>
        <dbReference type="EMBL" id="EHN12300.1"/>
    </source>
</evidence>
<proteinExistence type="predicted"/>
<keyword evidence="3" id="KW-1185">Reference proteome</keyword>
<dbReference type="RefSeq" id="WP_007571171.1">
    <property type="nucleotide sequence ID" value="NZ_AGUD01000035.1"/>
</dbReference>
<feature type="transmembrane region" description="Helical" evidence="1">
    <location>
        <begin position="265"/>
        <end position="282"/>
    </location>
</feature>
<keyword evidence="1" id="KW-0472">Membrane</keyword>
<feature type="transmembrane region" description="Helical" evidence="1">
    <location>
        <begin position="329"/>
        <end position="349"/>
    </location>
</feature>
<feature type="transmembrane region" description="Helical" evidence="1">
    <location>
        <begin position="509"/>
        <end position="526"/>
    </location>
</feature>
<feature type="transmembrane region" description="Helical" evidence="1">
    <location>
        <begin position="412"/>
        <end position="431"/>
    </location>
</feature>
<feature type="transmembrane region" description="Helical" evidence="1">
    <location>
        <begin position="369"/>
        <end position="391"/>
    </location>
</feature>
<feature type="transmembrane region" description="Helical" evidence="1">
    <location>
        <begin position="51"/>
        <end position="68"/>
    </location>
</feature>
<feature type="transmembrane region" description="Helical" evidence="1">
    <location>
        <begin position="471"/>
        <end position="489"/>
    </location>
</feature>
<feature type="transmembrane region" description="Helical" evidence="1">
    <location>
        <begin position="24"/>
        <end position="44"/>
    </location>
</feature>
<dbReference type="OrthoDB" id="9836457at2"/>
<gene>
    <name evidence="2" type="ORF">PAI11_08040</name>
</gene>
<feature type="transmembrane region" description="Helical" evidence="1">
    <location>
        <begin position="239"/>
        <end position="259"/>
    </location>
</feature>